<dbReference type="InterPro" id="IPR036291">
    <property type="entry name" value="NAD(P)-bd_dom_sf"/>
</dbReference>
<dbReference type="InterPro" id="IPR029753">
    <property type="entry name" value="D-isomer_DH_CS"/>
</dbReference>
<dbReference type="GO" id="GO:0016616">
    <property type="term" value="F:oxidoreductase activity, acting on the CH-OH group of donors, NAD or NADP as acceptor"/>
    <property type="evidence" value="ECO:0007669"/>
    <property type="project" value="InterPro"/>
</dbReference>
<dbReference type="InterPro" id="IPR050857">
    <property type="entry name" value="D-2-hydroxyacid_DH"/>
</dbReference>
<feature type="domain" description="D-isomer specific 2-hydroxyacid dehydrogenase catalytic" evidence="6">
    <location>
        <begin position="22"/>
        <end position="319"/>
    </location>
</feature>
<evidence type="ECO:0000259" key="6">
    <source>
        <dbReference type="Pfam" id="PF00389"/>
    </source>
</evidence>
<sequence length="329" mass="35195">MTTHRVLVTTAWLRPGDHVDQMLREAGFEVVHSSFKDREPTGEPLIDVVRGFHGIVAGTDAFTPEVIAAARELRVLGRTGVGYDNIDVAAATEHDVAVCFTPAVNRRSVAEHVLALMLNCARLIPQNVRSVRAGGWDQVSGRELAGAKLGIVGLGSIGKLVARLAIALGMEVLAFDARLDGEFAREHGIREVTLDDLLRESDFVSLHLFLDGSTYHLIDDRALALMKPSAYLINTARGGVVDEEALADAIERGAIAGAALDVTEVEPLPAGSRLREFGNVIVTAHIGAATTESRARSGAMAARAVIDVLNGRPPEYVVNPEYATLTPTK</sequence>
<comment type="caution">
    <text evidence="8">The sequence shown here is derived from an EMBL/GenBank/DDBJ whole genome shotgun (WGS) entry which is preliminary data.</text>
</comment>
<dbReference type="SUPFAM" id="SSF52283">
    <property type="entry name" value="Formate/glycerate dehydrogenase catalytic domain-like"/>
    <property type="match status" value="1"/>
</dbReference>
<dbReference type="GO" id="GO:0051287">
    <property type="term" value="F:NAD binding"/>
    <property type="evidence" value="ECO:0007669"/>
    <property type="project" value="InterPro"/>
</dbReference>
<keyword evidence="4" id="KW-0520">NAD</keyword>
<feature type="domain" description="D-isomer specific 2-hydroxyacid dehydrogenase NAD-binding" evidence="7">
    <location>
        <begin position="114"/>
        <end position="287"/>
    </location>
</feature>
<dbReference type="PROSITE" id="PS00065">
    <property type="entry name" value="D_2_HYDROXYACID_DH_1"/>
    <property type="match status" value="1"/>
</dbReference>
<evidence type="ECO:0000259" key="7">
    <source>
        <dbReference type="Pfam" id="PF02826"/>
    </source>
</evidence>
<dbReference type="RefSeq" id="WP_195898330.1">
    <property type="nucleotide sequence ID" value="NZ_JADOGI010000090.1"/>
</dbReference>
<evidence type="ECO:0000256" key="2">
    <source>
        <dbReference type="ARBA" id="ARBA00022605"/>
    </source>
</evidence>
<evidence type="ECO:0000256" key="1">
    <source>
        <dbReference type="ARBA" id="ARBA00005854"/>
    </source>
</evidence>
<dbReference type="InterPro" id="IPR006140">
    <property type="entry name" value="D-isomer_DH_NAD-bd"/>
</dbReference>
<dbReference type="SUPFAM" id="SSF51735">
    <property type="entry name" value="NAD(P)-binding Rossmann-fold domains"/>
    <property type="match status" value="1"/>
</dbReference>
<evidence type="ECO:0000256" key="4">
    <source>
        <dbReference type="ARBA" id="ARBA00023027"/>
    </source>
</evidence>
<name>A0A931F1A1_9ACTN</name>
<dbReference type="PANTHER" id="PTHR42789:SF1">
    <property type="entry name" value="D-ISOMER SPECIFIC 2-HYDROXYACID DEHYDROGENASE FAMILY PROTEIN (AFU_ORTHOLOGUE AFUA_6G10090)"/>
    <property type="match status" value="1"/>
</dbReference>
<dbReference type="PANTHER" id="PTHR42789">
    <property type="entry name" value="D-ISOMER SPECIFIC 2-HYDROXYACID DEHYDROGENASE FAMILY PROTEIN (AFU_ORTHOLOGUE AFUA_6G10090)"/>
    <property type="match status" value="1"/>
</dbReference>
<dbReference type="InterPro" id="IPR006139">
    <property type="entry name" value="D-isomer_2_OHA_DH_cat_dom"/>
</dbReference>
<dbReference type="Pfam" id="PF02826">
    <property type="entry name" value="2-Hacid_dh_C"/>
    <property type="match status" value="1"/>
</dbReference>
<evidence type="ECO:0000313" key="9">
    <source>
        <dbReference type="Proteomes" id="UP000605361"/>
    </source>
</evidence>
<organism evidence="8 9">
    <name type="scientific">Nonomuraea cypriaca</name>
    <dbReference type="NCBI Taxonomy" id="1187855"/>
    <lineage>
        <taxon>Bacteria</taxon>
        <taxon>Bacillati</taxon>
        <taxon>Actinomycetota</taxon>
        <taxon>Actinomycetes</taxon>
        <taxon>Streptosporangiales</taxon>
        <taxon>Streptosporangiaceae</taxon>
        <taxon>Nonomuraea</taxon>
    </lineage>
</organism>
<dbReference type="Proteomes" id="UP000605361">
    <property type="component" value="Unassembled WGS sequence"/>
</dbReference>
<gene>
    <name evidence="8" type="ORF">ITP53_27415</name>
</gene>
<dbReference type="PROSITE" id="PS00671">
    <property type="entry name" value="D_2_HYDROXYACID_DH_3"/>
    <property type="match status" value="1"/>
</dbReference>
<evidence type="ECO:0000313" key="8">
    <source>
        <dbReference type="EMBL" id="MBF8189397.1"/>
    </source>
</evidence>
<dbReference type="Gene3D" id="3.40.50.720">
    <property type="entry name" value="NAD(P)-binding Rossmann-like Domain"/>
    <property type="match status" value="2"/>
</dbReference>
<protein>
    <submittedName>
        <fullName evidence="8">Phosphoglycerate dehydrogenase</fullName>
    </submittedName>
</protein>
<dbReference type="AlphaFoldDB" id="A0A931F1A1"/>
<evidence type="ECO:0000256" key="5">
    <source>
        <dbReference type="RuleBase" id="RU003719"/>
    </source>
</evidence>
<reference evidence="8" key="1">
    <citation type="submission" date="2020-11" db="EMBL/GenBank/DDBJ databases">
        <title>Whole-genome analyses of Nonomuraea sp. K274.</title>
        <authorList>
            <person name="Veyisoglu A."/>
        </authorList>
    </citation>
    <scope>NUCLEOTIDE SEQUENCE</scope>
    <source>
        <strain evidence="8">K274</strain>
    </source>
</reference>
<keyword evidence="9" id="KW-1185">Reference proteome</keyword>
<evidence type="ECO:0000256" key="3">
    <source>
        <dbReference type="ARBA" id="ARBA00023002"/>
    </source>
</evidence>
<dbReference type="EMBL" id="JADOGI010000090">
    <property type="protein sequence ID" value="MBF8189397.1"/>
    <property type="molecule type" value="Genomic_DNA"/>
</dbReference>
<dbReference type="Pfam" id="PF00389">
    <property type="entry name" value="2-Hacid_dh"/>
    <property type="match status" value="1"/>
</dbReference>
<dbReference type="CDD" id="cd12172">
    <property type="entry name" value="PGDH_like_2"/>
    <property type="match status" value="1"/>
</dbReference>
<dbReference type="InterPro" id="IPR029752">
    <property type="entry name" value="D-isomer_DH_CS1"/>
</dbReference>
<keyword evidence="2" id="KW-0028">Amino-acid biosynthesis</keyword>
<proteinExistence type="inferred from homology"/>
<keyword evidence="3 5" id="KW-0560">Oxidoreductase</keyword>
<dbReference type="GO" id="GO:0008652">
    <property type="term" value="P:amino acid biosynthetic process"/>
    <property type="evidence" value="ECO:0007669"/>
    <property type="project" value="UniProtKB-KW"/>
</dbReference>
<accession>A0A931F1A1</accession>
<dbReference type="FunFam" id="3.40.50.720:FF:000203">
    <property type="entry name" value="D-3-phosphoglycerate dehydrogenase (SerA)"/>
    <property type="match status" value="1"/>
</dbReference>
<comment type="similarity">
    <text evidence="1 5">Belongs to the D-isomer specific 2-hydroxyacid dehydrogenase family.</text>
</comment>